<comment type="subcellular location">
    <subcellularLocation>
        <location evidence="1">Membrane</location>
    </subcellularLocation>
</comment>
<evidence type="ECO:0000256" key="3">
    <source>
        <dbReference type="ARBA" id="ARBA00029447"/>
    </source>
</evidence>
<dbReference type="Proteomes" id="UP000073923">
    <property type="component" value="Unassembled WGS sequence"/>
</dbReference>
<organism evidence="8 9">
    <name type="scientific">Sphingomonas yabuuchiae</name>
    <dbReference type="NCBI Taxonomy" id="172044"/>
    <lineage>
        <taxon>Bacteria</taxon>
        <taxon>Pseudomonadati</taxon>
        <taxon>Pseudomonadota</taxon>
        <taxon>Alphaproteobacteria</taxon>
        <taxon>Sphingomonadales</taxon>
        <taxon>Sphingomonadaceae</taxon>
        <taxon>Sphingomonas</taxon>
    </lineage>
</organism>
<dbReference type="InterPro" id="IPR024478">
    <property type="entry name" value="HlyB_4HB_MCP"/>
</dbReference>
<comment type="caution">
    <text evidence="8">The sequence shown here is derived from an EMBL/GenBank/DDBJ whole genome shotgun (WGS) entry which is preliminary data.</text>
</comment>
<dbReference type="Gene3D" id="1.10.287.950">
    <property type="entry name" value="Methyl-accepting chemotaxis protein"/>
    <property type="match status" value="1"/>
</dbReference>
<accession>A0A147IP20</accession>
<feature type="domain" description="HAMP" evidence="7">
    <location>
        <begin position="272"/>
        <end position="318"/>
    </location>
</feature>
<reference evidence="8 9" key="1">
    <citation type="journal article" date="2016" name="Front. Microbiol.">
        <title>Genomic Resource of Rice Seed Associated Bacteria.</title>
        <authorList>
            <person name="Midha S."/>
            <person name="Bansal K."/>
            <person name="Sharma S."/>
            <person name="Kumar N."/>
            <person name="Patil P.P."/>
            <person name="Chaudhry V."/>
            <person name="Patil P.B."/>
        </authorList>
    </citation>
    <scope>NUCLEOTIDE SEQUENCE [LARGE SCALE GENOMIC DNA]</scope>
    <source>
        <strain evidence="8 9">NS355</strain>
    </source>
</reference>
<dbReference type="PROSITE" id="PS50111">
    <property type="entry name" value="CHEMOTAXIS_TRANSDUC_2"/>
    <property type="match status" value="1"/>
</dbReference>
<evidence type="ECO:0000256" key="1">
    <source>
        <dbReference type="ARBA" id="ARBA00004370"/>
    </source>
</evidence>
<dbReference type="PATRIC" id="fig|172044.3.peg.2971"/>
<dbReference type="InterPro" id="IPR004089">
    <property type="entry name" value="MCPsignal_dom"/>
</dbReference>
<evidence type="ECO:0000313" key="9">
    <source>
        <dbReference type="Proteomes" id="UP000073923"/>
    </source>
</evidence>
<dbReference type="InterPro" id="IPR051310">
    <property type="entry name" value="MCP_chemotaxis"/>
</dbReference>
<feature type="domain" description="Methyl-accepting transducer" evidence="6">
    <location>
        <begin position="323"/>
        <end position="552"/>
    </location>
</feature>
<feature type="domain" description="HAMP" evidence="7">
    <location>
        <begin position="209"/>
        <end position="262"/>
    </location>
</feature>
<keyword evidence="5" id="KW-1133">Transmembrane helix</keyword>
<keyword evidence="4" id="KW-0807">Transducer</keyword>
<dbReference type="Pfam" id="PF00672">
    <property type="entry name" value="HAMP"/>
    <property type="match status" value="1"/>
</dbReference>
<dbReference type="SMART" id="SM00283">
    <property type="entry name" value="MA"/>
    <property type="match status" value="1"/>
</dbReference>
<dbReference type="GO" id="GO:0004888">
    <property type="term" value="F:transmembrane signaling receptor activity"/>
    <property type="evidence" value="ECO:0007669"/>
    <property type="project" value="TreeGrafter"/>
</dbReference>
<evidence type="ECO:0000259" key="6">
    <source>
        <dbReference type="PROSITE" id="PS50111"/>
    </source>
</evidence>
<evidence type="ECO:0000259" key="7">
    <source>
        <dbReference type="PROSITE" id="PS50885"/>
    </source>
</evidence>
<dbReference type="CDD" id="cd06225">
    <property type="entry name" value="HAMP"/>
    <property type="match status" value="1"/>
</dbReference>
<dbReference type="CDD" id="cd11386">
    <property type="entry name" value="MCP_signal"/>
    <property type="match status" value="1"/>
</dbReference>
<name>A0A147IP20_9SPHN</name>
<protein>
    <submittedName>
        <fullName evidence="8">Signal protein</fullName>
    </submittedName>
</protein>
<gene>
    <name evidence="8" type="ORF">NS355_13160</name>
</gene>
<dbReference type="GO" id="GO:0005886">
    <property type="term" value="C:plasma membrane"/>
    <property type="evidence" value="ECO:0007669"/>
    <property type="project" value="TreeGrafter"/>
</dbReference>
<dbReference type="Pfam" id="PF00015">
    <property type="entry name" value="MCPsignal"/>
    <property type="match status" value="1"/>
</dbReference>
<comment type="similarity">
    <text evidence="3">Belongs to the methyl-accepting chemotaxis (MCP) protein family.</text>
</comment>
<dbReference type="SMART" id="SM00304">
    <property type="entry name" value="HAMP"/>
    <property type="match status" value="2"/>
</dbReference>
<evidence type="ECO:0000313" key="8">
    <source>
        <dbReference type="EMBL" id="KTT96863.1"/>
    </source>
</evidence>
<evidence type="ECO:0000256" key="2">
    <source>
        <dbReference type="ARBA" id="ARBA00022500"/>
    </source>
</evidence>
<dbReference type="GO" id="GO:0006935">
    <property type="term" value="P:chemotaxis"/>
    <property type="evidence" value="ECO:0007669"/>
    <property type="project" value="UniProtKB-KW"/>
</dbReference>
<dbReference type="SUPFAM" id="SSF58104">
    <property type="entry name" value="Methyl-accepting chemotaxis protein (MCP) signaling domain"/>
    <property type="match status" value="1"/>
</dbReference>
<keyword evidence="5" id="KW-0472">Membrane</keyword>
<sequence length="627" mass="66966">MKNLKISGKLFVAFSILATALIVTMVLSLMSQQHLNSVAENLGRVRRDKLVAIALINTATSDYRVYEASTILFTEPDQIASAVRDLKDRSEAIAKSEAFLDRTLSSPNAIAQFRTFREHWETYERLSRKTIDLGSRNLNDEALVNFRASKGIFDTANKDAAIMTDIQVALMDKEMSEATKDYIWSRNASIVIALLVLGLTGYLLMMLIRGIANPLAAMTAAMRRLAGGDLNTRLQVEPRRDEVGQLAEAMVSFRDQLVGAERAKAEQTSLIVSSIGSGLNALAQGDLTKRIDADLTGPFEKLKQDFNSAMDSVSATLTAVNASAQGITNGAADIREASDDLSHRTEQQAASLEETAAAMHEITETVRETAENAKRANQAVTETRTDADQSTDVVRKAVEAMHGIERSSHEISEIIAVIDGIAFQTNLLALNAGVEAARAGDAGKGFAVVASEVRALAQRSADAAKDVKERITASTQQVDAGVQLVAQAGNALTRITGRIGEINALVSDIASAAAQQATGLQQVNTAVAEMDGVTQQNAAMVEQATAAARSLSEETGNMTREVGRFRLIDGGMAARAPAPVTHHSPVHQLQARVAQATPRITAAAPRVARASSAAAAVVVDDGDWSEF</sequence>
<dbReference type="PROSITE" id="PS50885">
    <property type="entry name" value="HAMP"/>
    <property type="match status" value="2"/>
</dbReference>
<keyword evidence="2" id="KW-0145">Chemotaxis</keyword>
<dbReference type="InterPro" id="IPR003660">
    <property type="entry name" value="HAMP_dom"/>
</dbReference>
<evidence type="ECO:0000256" key="5">
    <source>
        <dbReference type="SAM" id="Phobius"/>
    </source>
</evidence>
<dbReference type="PANTHER" id="PTHR43531">
    <property type="entry name" value="PROTEIN ICFG"/>
    <property type="match status" value="1"/>
</dbReference>
<dbReference type="Pfam" id="PF12729">
    <property type="entry name" value="4HB_MCP_1"/>
    <property type="match status" value="1"/>
</dbReference>
<feature type="transmembrane region" description="Helical" evidence="5">
    <location>
        <begin position="188"/>
        <end position="208"/>
    </location>
</feature>
<dbReference type="RefSeq" id="WP_058746133.1">
    <property type="nucleotide sequence ID" value="NZ_LDTF01000074.1"/>
</dbReference>
<dbReference type="FunFam" id="1.10.287.950:FF:000001">
    <property type="entry name" value="Methyl-accepting chemotaxis sensory transducer"/>
    <property type="match status" value="1"/>
</dbReference>
<keyword evidence="5" id="KW-0812">Transmembrane</keyword>
<dbReference type="SUPFAM" id="SSF158472">
    <property type="entry name" value="HAMP domain-like"/>
    <property type="match status" value="1"/>
</dbReference>
<dbReference type="PANTHER" id="PTHR43531:SF11">
    <property type="entry name" value="METHYL-ACCEPTING CHEMOTAXIS PROTEIN 3"/>
    <property type="match status" value="1"/>
</dbReference>
<evidence type="ECO:0000256" key="4">
    <source>
        <dbReference type="PROSITE-ProRule" id="PRU00284"/>
    </source>
</evidence>
<dbReference type="AlphaFoldDB" id="A0A147IP20"/>
<dbReference type="Gene3D" id="6.10.340.10">
    <property type="match status" value="1"/>
</dbReference>
<dbReference type="GO" id="GO:0007165">
    <property type="term" value="P:signal transduction"/>
    <property type="evidence" value="ECO:0007669"/>
    <property type="project" value="UniProtKB-KW"/>
</dbReference>
<proteinExistence type="inferred from homology"/>
<dbReference type="EMBL" id="LDTF01000074">
    <property type="protein sequence ID" value="KTT96863.1"/>
    <property type="molecule type" value="Genomic_DNA"/>
</dbReference>
<dbReference type="OrthoDB" id="5292010at2"/>